<protein>
    <submittedName>
        <fullName evidence="2">GNAT family N-acetyltransferase</fullName>
    </submittedName>
</protein>
<accession>A0A7H8NEA6</accession>
<proteinExistence type="predicted"/>
<evidence type="ECO:0000259" key="1">
    <source>
        <dbReference type="PROSITE" id="PS51186"/>
    </source>
</evidence>
<dbReference type="EMBL" id="CP054929">
    <property type="protein sequence ID" value="QKW52827.1"/>
    <property type="molecule type" value="Genomic_DNA"/>
</dbReference>
<evidence type="ECO:0000313" key="2">
    <source>
        <dbReference type="EMBL" id="QKW52827.1"/>
    </source>
</evidence>
<feature type="domain" description="N-acetyltransferase" evidence="1">
    <location>
        <begin position="7"/>
        <end position="162"/>
    </location>
</feature>
<evidence type="ECO:0000313" key="3">
    <source>
        <dbReference type="Proteomes" id="UP000509303"/>
    </source>
</evidence>
<sequence>MADVRVTHTSGLDSAALAAVRALLDDAFDGDFDDADWDHTVGGMHALLWEGSELIAHGAVVQRRLLHGGRALRAGYVEGVAVRADRRGVGKGTAVMAALGPVLRGGYEVGALSAADGADVFYQRLGWQRWQGRTSVLAPTGVLRTEEDDESTFVLPLGVPLDLTGELTCDWREGDVW</sequence>
<dbReference type="GO" id="GO:0016747">
    <property type="term" value="F:acyltransferase activity, transferring groups other than amino-acyl groups"/>
    <property type="evidence" value="ECO:0007669"/>
    <property type="project" value="InterPro"/>
</dbReference>
<dbReference type="Gene3D" id="3.40.630.30">
    <property type="match status" value="1"/>
</dbReference>
<keyword evidence="2" id="KW-0808">Transferase</keyword>
<dbReference type="Pfam" id="PF13527">
    <property type="entry name" value="Acetyltransf_9"/>
    <property type="match status" value="1"/>
</dbReference>
<dbReference type="PROSITE" id="PS51186">
    <property type="entry name" value="GNAT"/>
    <property type="match status" value="1"/>
</dbReference>
<reference evidence="2 3" key="1">
    <citation type="submission" date="2020-06" db="EMBL/GenBank/DDBJ databases">
        <title>Genome mining for natural products.</title>
        <authorList>
            <person name="Zhang B."/>
            <person name="Shi J."/>
            <person name="Ge H."/>
        </authorList>
    </citation>
    <scope>NUCLEOTIDE SEQUENCE [LARGE SCALE GENOMIC DNA]</scope>
    <source>
        <strain evidence="2 3">NA00687</strain>
    </source>
</reference>
<dbReference type="SUPFAM" id="SSF55729">
    <property type="entry name" value="Acyl-CoA N-acyltransferases (Nat)"/>
    <property type="match status" value="1"/>
</dbReference>
<organism evidence="2 3">
    <name type="scientific">Streptomyces buecherae</name>
    <dbReference type="NCBI Taxonomy" id="2763006"/>
    <lineage>
        <taxon>Bacteria</taxon>
        <taxon>Bacillati</taxon>
        <taxon>Actinomycetota</taxon>
        <taxon>Actinomycetes</taxon>
        <taxon>Kitasatosporales</taxon>
        <taxon>Streptomycetaceae</taxon>
        <taxon>Streptomyces</taxon>
    </lineage>
</organism>
<dbReference type="AlphaFoldDB" id="A0A7H8NEA6"/>
<dbReference type="InterPro" id="IPR016181">
    <property type="entry name" value="Acyl_CoA_acyltransferase"/>
</dbReference>
<dbReference type="Proteomes" id="UP000509303">
    <property type="component" value="Chromosome"/>
</dbReference>
<keyword evidence="3" id="KW-1185">Reference proteome</keyword>
<dbReference type="InterPro" id="IPR000182">
    <property type="entry name" value="GNAT_dom"/>
</dbReference>
<name>A0A7H8NEA6_9ACTN</name>
<dbReference type="RefSeq" id="WP_176164537.1">
    <property type="nucleotide sequence ID" value="NZ_CP054929.1"/>
</dbReference>
<gene>
    <name evidence="2" type="ORF">HUT08_28475</name>
</gene>